<feature type="domain" description="HTH tetR-type" evidence="6">
    <location>
        <begin position="6"/>
        <end position="66"/>
    </location>
</feature>
<gene>
    <name evidence="7" type="ORF">M975_1553</name>
</gene>
<dbReference type="AlphaFoldDB" id="A0A1B7IRN1"/>
<dbReference type="EMBL" id="LXER01000015">
    <property type="protein sequence ID" value="OAT32418.1"/>
    <property type="molecule type" value="Genomic_DNA"/>
</dbReference>
<protein>
    <submittedName>
        <fullName evidence="7">TetR family transcriptional regulator</fullName>
    </submittedName>
</protein>
<feature type="DNA-binding region" description="H-T-H motif" evidence="5">
    <location>
        <begin position="29"/>
        <end position="48"/>
    </location>
</feature>
<dbReference type="InterPro" id="IPR036271">
    <property type="entry name" value="Tet_transcr_reg_TetR-rel_C_sf"/>
</dbReference>
<name>A0A1B7IRN1_9ENTR</name>
<evidence type="ECO:0000256" key="2">
    <source>
        <dbReference type="ARBA" id="ARBA00023015"/>
    </source>
</evidence>
<dbReference type="PANTHER" id="PTHR30055">
    <property type="entry name" value="HTH-TYPE TRANSCRIPTIONAL REGULATOR RUTR"/>
    <property type="match status" value="1"/>
</dbReference>
<dbReference type="PATRIC" id="fig|1354251.4.peg.1605"/>
<evidence type="ECO:0000313" key="7">
    <source>
        <dbReference type="EMBL" id="OAT32418.1"/>
    </source>
</evidence>
<dbReference type="Gene3D" id="1.10.357.10">
    <property type="entry name" value="Tetracycline Repressor, domain 2"/>
    <property type="match status" value="1"/>
</dbReference>
<evidence type="ECO:0000256" key="1">
    <source>
        <dbReference type="ARBA" id="ARBA00022491"/>
    </source>
</evidence>
<evidence type="ECO:0000256" key="3">
    <source>
        <dbReference type="ARBA" id="ARBA00023125"/>
    </source>
</evidence>
<dbReference type="OrthoDB" id="6992431at2"/>
<dbReference type="SUPFAM" id="SSF46689">
    <property type="entry name" value="Homeodomain-like"/>
    <property type="match status" value="1"/>
</dbReference>
<keyword evidence="3 5" id="KW-0238">DNA-binding</keyword>
<dbReference type="Proteomes" id="UP000078410">
    <property type="component" value="Unassembled WGS sequence"/>
</dbReference>
<evidence type="ECO:0000256" key="5">
    <source>
        <dbReference type="PROSITE-ProRule" id="PRU00335"/>
    </source>
</evidence>
<dbReference type="GO" id="GO:0003700">
    <property type="term" value="F:DNA-binding transcription factor activity"/>
    <property type="evidence" value="ECO:0007669"/>
    <property type="project" value="TreeGrafter"/>
</dbReference>
<evidence type="ECO:0000313" key="8">
    <source>
        <dbReference type="Proteomes" id="UP000078410"/>
    </source>
</evidence>
<reference evidence="7 8" key="1">
    <citation type="submission" date="2016-04" db="EMBL/GenBank/DDBJ databases">
        <title>ATOL: Assembling a taxonomically balanced genome-scale reconstruction of the evolutionary history of the Enterobacteriaceae.</title>
        <authorList>
            <person name="Plunkett G.III."/>
            <person name="Neeno-Eckwall E.C."/>
            <person name="Glasner J.D."/>
            <person name="Perna N.T."/>
        </authorList>
    </citation>
    <scope>NUCLEOTIDE SEQUENCE [LARGE SCALE GENOMIC DNA]</scope>
    <source>
        <strain evidence="7 8">ATCC 51605</strain>
    </source>
</reference>
<dbReference type="InterPro" id="IPR009057">
    <property type="entry name" value="Homeodomain-like_sf"/>
</dbReference>
<keyword evidence="8" id="KW-1185">Reference proteome</keyword>
<accession>A0A1B7IRN1</accession>
<keyword evidence="4" id="KW-0804">Transcription</keyword>
<comment type="caution">
    <text evidence="7">The sequence shown here is derived from an EMBL/GenBank/DDBJ whole genome shotgun (WGS) entry which is preliminary data.</text>
</comment>
<dbReference type="PRINTS" id="PR00455">
    <property type="entry name" value="HTHTETR"/>
</dbReference>
<dbReference type="Pfam" id="PF13977">
    <property type="entry name" value="TetR_C_6"/>
    <property type="match status" value="1"/>
</dbReference>
<dbReference type="InterPro" id="IPR039538">
    <property type="entry name" value="BetI_C"/>
</dbReference>
<dbReference type="PROSITE" id="PS50977">
    <property type="entry name" value="HTH_TETR_2"/>
    <property type="match status" value="1"/>
</dbReference>
<evidence type="ECO:0000256" key="4">
    <source>
        <dbReference type="ARBA" id="ARBA00023163"/>
    </source>
</evidence>
<organism evidence="7 8">
    <name type="scientific">Buttiauxella brennerae ATCC 51605</name>
    <dbReference type="NCBI Taxonomy" id="1354251"/>
    <lineage>
        <taxon>Bacteria</taxon>
        <taxon>Pseudomonadati</taxon>
        <taxon>Pseudomonadota</taxon>
        <taxon>Gammaproteobacteria</taxon>
        <taxon>Enterobacterales</taxon>
        <taxon>Enterobacteriaceae</taxon>
        <taxon>Buttiauxella</taxon>
    </lineage>
</organism>
<dbReference type="InterPro" id="IPR001647">
    <property type="entry name" value="HTH_TetR"/>
</dbReference>
<proteinExistence type="predicted"/>
<dbReference type="SUPFAM" id="SSF48498">
    <property type="entry name" value="Tetracyclin repressor-like, C-terminal domain"/>
    <property type="match status" value="1"/>
</dbReference>
<dbReference type="PANTHER" id="PTHR30055:SF234">
    <property type="entry name" value="HTH-TYPE TRANSCRIPTIONAL REGULATOR BETI"/>
    <property type="match status" value="1"/>
</dbReference>
<keyword evidence="2" id="KW-0805">Transcription regulation</keyword>
<keyword evidence="1" id="KW-0678">Repressor</keyword>
<evidence type="ECO:0000259" key="6">
    <source>
        <dbReference type="PROSITE" id="PS50977"/>
    </source>
</evidence>
<dbReference type="RefSeq" id="WP_064558564.1">
    <property type="nucleotide sequence ID" value="NZ_LXER01000015.1"/>
</dbReference>
<sequence length="200" mass="22659">MKQKATVLKENILDAAIVLFTEKGVEKVTTRELTEQVGIARSHIYHYFPDWQTLCVEAFSRFMYAELETFTQKTRALPPEQGLNTFVEDYLPDRADAVWELYGSLWRLAVHNKVYAELALTLTEKWDALLASVIAAGIESGVFRQTDVLRVTRQLSSLLNGYSDQLIIDSAPLAREQALGDIHGFIHLALLVEKDMATDR</sequence>
<dbReference type="Pfam" id="PF00440">
    <property type="entry name" value="TetR_N"/>
    <property type="match status" value="1"/>
</dbReference>
<dbReference type="InterPro" id="IPR050109">
    <property type="entry name" value="HTH-type_TetR-like_transc_reg"/>
</dbReference>
<dbReference type="GO" id="GO:0000976">
    <property type="term" value="F:transcription cis-regulatory region binding"/>
    <property type="evidence" value="ECO:0007669"/>
    <property type="project" value="TreeGrafter"/>
</dbReference>